<dbReference type="PROSITE" id="PS51450">
    <property type="entry name" value="LRR"/>
    <property type="match status" value="1"/>
</dbReference>
<organism evidence="5 6">
    <name type="scientific">Oncorhynchus mykiss</name>
    <name type="common">Rainbow trout</name>
    <name type="synonym">Salmo gairdneri</name>
    <dbReference type="NCBI Taxonomy" id="8022"/>
    <lineage>
        <taxon>Eukaryota</taxon>
        <taxon>Metazoa</taxon>
        <taxon>Chordata</taxon>
        <taxon>Craniata</taxon>
        <taxon>Vertebrata</taxon>
        <taxon>Euteleostomi</taxon>
        <taxon>Actinopterygii</taxon>
        <taxon>Neopterygii</taxon>
        <taxon>Teleostei</taxon>
        <taxon>Protacanthopterygii</taxon>
        <taxon>Salmoniformes</taxon>
        <taxon>Salmonidae</taxon>
        <taxon>Salmoninae</taxon>
        <taxon>Oncorhynchus</taxon>
    </lineage>
</organism>
<keyword evidence="2" id="KW-0732">Signal</keyword>
<dbReference type="Proteomes" id="UP000193380">
    <property type="component" value="Unassembled WGS sequence"/>
</dbReference>
<feature type="transmembrane region" description="Helical" evidence="4">
    <location>
        <begin position="75"/>
        <end position="100"/>
    </location>
</feature>
<protein>
    <recommendedName>
        <fullName evidence="7">LRRNT domain-containing protein</fullName>
    </recommendedName>
</protein>
<reference evidence="5" key="2">
    <citation type="submission" date="2014-03" db="EMBL/GenBank/DDBJ databases">
        <authorList>
            <person name="Genoscope - CEA"/>
        </authorList>
    </citation>
    <scope>NUCLEOTIDE SEQUENCE</scope>
</reference>
<dbReference type="PaxDb" id="8022-A0A061A640"/>
<dbReference type="PANTHER" id="PTHR24369:SF210">
    <property type="entry name" value="CHAOPTIN-RELATED"/>
    <property type="match status" value="1"/>
</dbReference>
<dbReference type="InterPro" id="IPR032675">
    <property type="entry name" value="LRR_dom_sf"/>
</dbReference>
<sequence>NSGGHDRNQTGVGLGVWFFGGCFLGCVLATTETHPSVRTLPAAVSSPLNHNKQTYCRLSSIATDRGRMRCQRKCLTVSLFFSLSFFFRMGSLAMLVLLFFSQGQSSTPEVEKRSTCDQCDERLFCNCSSRNYRHVPTVTVTEVVTLDLSFNDITSVAEDDLREYTWLRTLDLHSNRIESIHEWAFHLLQVTHRVI</sequence>
<feature type="transmembrane region" description="Helical" evidence="4">
    <location>
        <begin position="12"/>
        <end position="30"/>
    </location>
</feature>
<keyword evidence="3" id="KW-0677">Repeat</keyword>
<evidence type="ECO:0000256" key="1">
    <source>
        <dbReference type="ARBA" id="ARBA00022614"/>
    </source>
</evidence>
<dbReference type="PANTHER" id="PTHR24369">
    <property type="entry name" value="ANTIGEN BSP, PUTATIVE-RELATED"/>
    <property type="match status" value="1"/>
</dbReference>
<evidence type="ECO:0000256" key="3">
    <source>
        <dbReference type="ARBA" id="ARBA00022737"/>
    </source>
</evidence>
<evidence type="ECO:0000256" key="2">
    <source>
        <dbReference type="ARBA" id="ARBA00022729"/>
    </source>
</evidence>
<keyword evidence="1" id="KW-0433">Leucine-rich repeat</keyword>
<keyword evidence="4" id="KW-0812">Transmembrane</keyword>
<gene>
    <name evidence="5" type="ORF">GSONMT00005983001</name>
</gene>
<dbReference type="Gene3D" id="3.80.10.10">
    <property type="entry name" value="Ribonuclease Inhibitor"/>
    <property type="match status" value="1"/>
</dbReference>
<reference evidence="5" key="1">
    <citation type="journal article" date="2014" name="Nat. Commun.">
        <title>The rainbow trout genome provides novel insights into evolution after whole-genome duplication in vertebrates.</title>
        <authorList>
            <person name="Berthelot C."/>
            <person name="Brunet F."/>
            <person name="Chalopin D."/>
            <person name="Juanchich A."/>
            <person name="Bernard M."/>
            <person name="Noel B."/>
            <person name="Bento P."/>
            <person name="Da Silva C."/>
            <person name="Labadie K."/>
            <person name="Alberti A."/>
            <person name="Aury J.M."/>
            <person name="Louis A."/>
            <person name="Dehais P."/>
            <person name="Bardou P."/>
            <person name="Montfort J."/>
            <person name="Klopp C."/>
            <person name="Cabau C."/>
            <person name="Gaspin C."/>
            <person name="Thorgaard G.H."/>
            <person name="Boussaha M."/>
            <person name="Quillet E."/>
            <person name="Guyomard R."/>
            <person name="Galiana D."/>
            <person name="Bobe J."/>
            <person name="Volff J.N."/>
            <person name="Genet C."/>
            <person name="Wincker P."/>
            <person name="Jaillon O."/>
            <person name="Roest Crollius H."/>
            <person name="Guiguen Y."/>
        </authorList>
    </citation>
    <scope>NUCLEOTIDE SEQUENCE [LARGE SCALE GENOMIC DNA]</scope>
</reference>
<dbReference type="SUPFAM" id="SSF52058">
    <property type="entry name" value="L domain-like"/>
    <property type="match status" value="1"/>
</dbReference>
<keyword evidence="4" id="KW-1133">Transmembrane helix</keyword>
<dbReference type="InterPro" id="IPR001611">
    <property type="entry name" value="Leu-rich_rpt"/>
</dbReference>
<accession>A0A061A640</accession>
<dbReference type="EMBL" id="FR975731">
    <property type="protein sequence ID" value="CDR18285.1"/>
    <property type="molecule type" value="Genomic_DNA"/>
</dbReference>
<dbReference type="InterPro" id="IPR050541">
    <property type="entry name" value="LRR_TM_domain-containing"/>
</dbReference>
<name>A0A061A640_ONCMY</name>
<dbReference type="GO" id="GO:0005886">
    <property type="term" value="C:plasma membrane"/>
    <property type="evidence" value="ECO:0007669"/>
    <property type="project" value="TreeGrafter"/>
</dbReference>
<proteinExistence type="predicted"/>
<feature type="non-terminal residue" evidence="5">
    <location>
        <position position="1"/>
    </location>
</feature>
<evidence type="ECO:0000313" key="5">
    <source>
        <dbReference type="EMBL" id="CDR18285.1"/>
    </source>
</evidence>
<evidence type="ECO:0000256" key="4">
    <source>
        <dbReference type="SAM" id="Phobius"/>
    </source>
</evidence>
<evidence type="ECO:0008006" key="7">
    <source>
        <dbReference type="Google" id="ProtNLM"/>
    </source>
</evidence>
<dbReference type="STRING" id="8022.A0A061A640"/>
<dbReference type="AlphaFoldDB" id="A0A061A640"/>
<keyword evidence="4" id="KW-0472">Membrane</keyword>
<evidence type="ECO:0000313" key="6">
    <source>
        <dbReference type="Proteomes" id="UP000193380"/>
    </source>
</evidence>